<feature type="transmembrane region" description="Helical" evidence="2">
    <location>
        <begin position="275"/>
        <end position="293"/>
    </location>
</feature>
<protein>
    <recommendedName>
        <fullName evidence="4">Calcineurin-like phosphoesterase domain-containing protein</fullName>
    </recommendedName>
</protein>
<dbReference type="AlphaFoldDB" id="A0A7S2YP96"/>
<keyword evidence="2" id="KW-1133">Transmembrane helix</keyword>
<feature type="region of interest" description="Disordered" evidence="1">
    <location>
        <begin position="106"/>
        <end position="133"/>
    </location>
</feature>
<evidence type="ECO:0008006" key="4">
    <source>
        <dbReference type="Google" id="ProtNLM"/>
    </source>
</evidence>
<dbReference type="InterPro" id="IPR029052">
    <property type="entry name" value="Metallo-depent_PP-like"/>
</dbReference>
<sequence>MPAAGNARPASPPARAIRSGIDPFAADDDEPPEIARSLSQSPESRRIRQEALRMLEVADDQLHDGAYSVYRTKTGGFAAEPKRDPVEQKRVPAALSGLSFASSRTNVAKPFRDDPYADTEAPVPTTQESYEYGDESAVVDVARMENRSAASRAEDKSSSWSSRYSIDNTLLALSGGSVTSSVSSSKLLDKMDKDNRRSARNIFGSSPQETRAPQVFGSGFSFRQKNVFGQQDAAAKNEKNLKAAWDTSAPDDDATAPARSWQEQFQHKRRQRRNILIGVAGLVVVLIIVALSVNQTNSSKSQAVISDTPGDDDSITFYITSDVPLHSVRDNAFKNELSRMSKVADFMVHLGNVQLAQNTQCEPERYEEVATILKASPVPVFVIPGEEDWANCPNQDDGWDNWVDNFWQFEDNFKNNFDLNHMPNQQENFGFLEKGVLFVGVHETNGRIDDFLELKFRNRKNVEWVEEMYEKYGDDARAMVIFANGRPAIRANDNFYMGLGDFLFDNKIPTAYIHSNHENGKEVTYHPYEIDGMEHVIAVQCSLGEDHPPLRINVGFDENDPFIVG</sequence>
<gene>
    <name evidence="3" type="ORF">APAL1065_LOCUS23170</name>
</gene>
<dbReference type="SUPFAM" id="SSF56300">
    <property type="entry name" value="Metallo-dependent phosphatases"/>
    <property type="match status" value="1"/>
</dbReference>
<feature type="region of interest" description="Disordered" evidence="1">
    <location>
        <begin position="1"/>
        <end position="45"/>
    </location>
</feature>
<evidence type="ECO:0000313" key="3">
    <source>
        <dbReference type="EMBL" id="CAD9987292.1"/>
    </source>
</evidence>
<feature type="compositionally biased region" description="Low complexity" evidence="1">
    <location>
        <begin position="1"/>
        <end position="24"/>
    </location>
</feature>
<reference evidence="3" key="1">
    <citation type="submission" date="2021-01" db="EMBL/GenBank/DDBJ databases">
        <authorList>
            <person name="Corre E."/>
            <person name="Pelletier E."/>
            <person name="Niang G."/>
            <person name="Scheremetjew M."/>
            <person name="Finn R."/>
            <person name="Kale V."/>
            <person name="Holt S."/>
            <person name="Cochrane G."/>
            <person name="Meng A."/>
            <person name="Brown T."/>
            <person name="Cohen L."/>
        </authorList>
    </citation>
    <scope>NUCLEOTIDE SEQUENCE</scope>
    <source>
        <strain evidence="3">CCMP125</strain>
    </source>
</reference>
<accession>A0A7S2YP96</accession>
<organism evidence="3">
    <name type="scientific">Entomoneis paludosa</name>
    <dbReference type="NCBI Taxonomy" id="265537"/>
    <lineage>
        <taxon>Eukaryota</taxon>
        <taxon>Sar</taxon>
        <taxon>Stramenopiles</taxon>
        <taxon>Ochrophyta</taxon>
        <taxon>Bacillariophyta</taxon>
        <taxon>Bacillariophyceae</taxon>
        <taxon>Bacillariophycidae</taxon>
        <taxon>Entomoneidaceae</taxon>
        <taxon>Entomoneis</taxon>
    </lineage>
</organism>
<keyword evidence="2" id="KW-0472">Membrane</keyword>
<evidence type="ECO:0000256" key="2">
    <source>
        <dbReference type="SAM" id="Phobius"/>
    </source>
</evidence>
<evidence type="ECO:0000256" key="1">
    <source>
        <dbReference type="SAM" id="MobiDB-lite"/>
    </source>
</evidence>
<dbReference type="EMBL" id="HBHT01034463">
    <property type="protein sequence ID" value="CAD9987292.1"/>
    <property type="molecule type" value="Transcribed_RNA"/>
</dbReference>
<keyword evidence="2" id="KW-0812">Transmembrane</keyword>
<proteinExistence type="predicted"/>
<name>A0A7S2YP96_9STRA</name>